<dbReference type="PANTHER" id="PTHR31569">
    <property type="entry name" value="SWIM-TYPE DOMAIN-CONTAINING PROTEIN"/>
    <property type="match status" value="1"/>
</dbReference>
<dbReference type="Pfam" id="PF10551">
    <property type="entry name" value="MULE"/>
    <property type="match status" value="1"/>
</dbReference>
<evidence type="ECO:0000313" key="4">
    <source>
        <dbReference type="Proteomes" id="UP001157006"/>
    </source>
</evidence>
<protein>
    <recommendedName>
        <fullName evidence="2">MULE transposase domain-containing protein</fullName>
    </recommendedName>
</protein>
<organism evidence="3 4">
    <name type="scientific">Vicia faba</name>
    <name type="common">Broad bean</name>
    <name type="synonym">Faba vulgaris</name>
    <dbReference type="NCBI Taxonomy" id="3906"/>
    <lineage>
        <taxon>Eukaryota</taxon>
        <taxon>Viridiplantae</taxon>
        <taxon>Streptophyta</taxon>
        <taxon>Embryophyta</taxon>
        <taxon>Tracheophyta</taxon>
        <taxon>Spermatophyta</taxon>
        <taxon>Magnoliopsida</taxon>
        <taxon>eudicotyledons</taxon>
        <taxon>Gunneridae</taxon>
        <taxon>Pentapetalae</taxon>
        <taxon>rosids</taxon>
        <taxon>fabids</taxon>
        <taxon>Fabales</taxon>
        <taxon>Fabaceae</taxon>
        <taxon>Papilionoideae</taxon>
        <taxon>50 kb inversion clade</taxon>
        <taxon>NPAAA clade</taxon>
        <taxon>Hologalegina</taxon>
        <taxon>IRL clade</taxon>
        <taxon>Fabeae</taxon>
        <taxon>Vicia</taxon>
    </lineage>
</organism>
<dbReference type="Proteomes" id="UP001157006">
    <property type="component" value="Chromosome 5"/>
</dbReference>
<feature type="domain" description="MULE transposase" evidence="2">
    <location>
        <begin position="51"/>
        <end position="126"/>
    </location>
</feature>
<keyword evidence="1" id="KW-1133">Transmembrane helix</keyword>
<dbReference type="PANTHER" id="PTHR31569:SF4">
    <property type="entry name" value="SWIM-TYPE DOMAIN-CONTAINING PROTEIN"/>
    <property type="match status" value="1"/>
</dbReference>
<feature type="transmembrane region" description="Helical" evidence="1">
    <location>
        <begin position="62"/>
        <end position="82"/>
    </location>
</feature>
<evidence type="ECO:0000313" key="3">
    <source>
        <dbReference type="EMBL" id="CAI8614294.1"/>
    </source>
</evidence>
<keyword evidence="4" id="KW-1185">Reference proteome</keyword>
<evidence type="ECO:0000256" key="1">
    <source>
        <dbReference type="SAM" id="Phobius"/>
    </source>
</evidence>
<dbReference type="EMBL" id="OX451740">
    <property type="protein sequence ID" value="CAI8614294.1"/>
    <property type="molecule type" value="Genomic_DNA"/>
</dbReference>
<gene>
    <name evidence="3" type="ORF">VFH_V122920</name>
</gene>
<sequence>MIKYNMIPRSIVATFKDKNPENLTSVIQVYKARATYNTIVEYVSFGVDFYCTYKTNRYRLPLLKIVCFTSMKLMFSIGFAYLEHERDENFTWALEKLKEFFSSENLLPKVVVTDRELVLMNVMENNIKHLNREIEFVKHLKHFEVVCADIPLFVKYMSEAWLTPYKEWFVDAWTNIVTHLIKTTTNRVEYARCRLKNILTTSREDLCRSWDVVNTMLKLQLGSIKVSF</sequence>
<dbReference type="AlphaFoldDB" id="A0AAV1AUY7"/>
<accession>A0AAV1AUY7</accession>
<evidence type="ECO:0000259" key="2">
    <source>
        <dbReference type="Pfam" id="PF10551"/>
    </source>
</evidence>
<keyword evidence="1" id="KW-0812">Transmembrane</keyword>
<dbReference type="InterPro" id="IPR052579">
    <property type="entry name" value="Zinc_finger_SWIM"/>
</dbReference>
<reference evidence="3 4" key="1">
    <citation type="submission" date="2023-01" db="EMBL/GenBank/DDBJ databases">
        <authorList>
            <person name="Kreplak J."/>
        </authorList>
    </citation>
    <scope>NUCLEOTIDE SEQUENCE [LARGE SCALE GENOMIC DNA]</scope>
</reference>
<dbReference type="InterPro" id="IPR018289">
    <property type="entry name" value="MULE_transposase_dom"/>
</dbReference>
<keyword evidence="1" id="KW-0472">Membrane</keyword>
<name>A0AAV1AUY7_VICFA</name>
<proteinExistence type="predicted"/>